<name>A0ABS7X152_9GAMM</name>
<evidence type="ECO:0000313" key="4">
    <source>
        <dbReference type="Proteomes" id="UP001319883"/>
    </source>
</evidence>
<dbReference type="EMBL" id="JAGXFD010000001">
    <property type="protein sequence ID" value="MBZ9568615.1"/>
    <property type="molecule type" value="Genomic_DNA"/>
</dbReference>
<feature type="chain" id="PRO_5046348036" description="DUF3106 domain-containing protein" evidence="2">
    <location>
        <begin position="20"/>
        <end position="133"/>
    </location>
</feature>
<dbReference type="RefSeq" id="WP_224414787.1">
    <property type="nucleotide sequence ID" value="NZ_JAGXFC010000001.1"/>
</dbReference>
<organism evidence="3 4">
    <name type="scientific">Modicisalibacter tunisiensis</name>
    <dbReference type="NCBI Taxonomy" id="390637"/>
    <lineage>
        <taxon>Bacteria</taxon>
        <taxon>Pseudomonadati</taxon>
        <taxon>Pseudomonadota</taxon>
        <taxon>Gammaproteobacteria</taxon>
        <taxon>Oceanospirillales</taxon>
        <taxon>Halomonadaceae</taxon>
        <taxon>Modicisalibacter</taxon>
    </lineage>
</organism>
<feature type="compositionally biased region" description="Basic and acidic residues" evidence="1">
    <location>
        <begin position="42"/>
        <end position="57"/>
    </location>
</feature>
<protein>
    <recommendedName>
        <fullName evidence="5">DUF3106 domain-containing protein</fullName>
    </recommendedName>
</protein>
<proteinExistence type="predicted"/>
<accession>A0ABS7X152</accession>
<feature type="region of interest" description="Disordered" evidence="1">
    <location>
        <begin position="20"/>
        <end position="133"/>
    </location>
</feature>
<dbReference type="Proteomes" id="UP001319883">
    <property type="component" value="Unassembled WGS sequence"/>
</dbReference>
<gene>
    <name evidence="3" type="ORF">KGQ91_13135</name>
</gene>
<evidence type="ECO:0008006" key="5">
    <source>
        <dbReference type="Google" id="ProtNLM"/>
    </source>
</evidence>
<comment type="caution">
    <text evidence="3">The sequence shown here is derived from an EMBL/GenBank/DDBJ whole genome shotgun (WGS) entry which is preliminary data.</text>
</comment>
<evidence type="ECO:0000313" key="3">
    <source>
        <dbReference type="EMBL" id="MBZ9568615.1"/>
    </source>
</evidence>
<reference evidence="3 4" key="1">
    <citation type="submission" date="2021-05" db="EMBL/GenBank/DDBJ databases">
        <title>Petroleum and Energy Research Collection (APPE): ex situ preservation of microbial diversity associated with the oil industry and exploitation of its biotechnological potential.</title>
        <authorList>
            <person name="Paixao C.T.M."/>
            <person name="Gomes M.B."/>
            <person name="Oliveira V.M."/>
        </authorList>
    </citation>
    <scope>NUCLEOTIDE SEQUENCE [LARGE SCALE GENOMIC DNA]</scope>
    <source>
        <strain evidence="3 4">LIT2</strain>
    </source>
</reference>
<keyword evidence="2" id="KW-0732">Signal</keyword>
<feature type="compositionally biased region" description="Basic and acidic residues" evidence="1">
    <location>
        <begin position="87"/>
        <end position="104"/>
    </location>
</feature>
<evidence type="ECO:0000256" key="2">
    <source>
        <dbReference type="SAM" id="SignalP"/>
    </source>
</evidence>
<feature type="compositionally biased region" description="Basic and acidic residues" evidence="1">
    <location>
        <begin position="21"/>
        <end position="32"/>
    </location>
</feature>
<evidence type="ECO:0000256" key="1">
    <source>
        <dbReference type="SAM" id="MobiDB-lite"/>
    </source>
</evidence>
<feature type="signal peptide" evidence="2">
    <location>
        <begin position="1"/>
        <end position="19"/>
    </location>
</feature>
<keyword evidence="4" id="KW-1185">Reference proteome</keyword>
<sequence>MRPLFIALLAATLASPVLAQDQDRDRDQDRIHKAGATQTQDQLRDRDQTRLRDRDPDGQSIYGWQIMSREERQQYQQQMHDAQGATERQRLREEHHRLMQERARKQGVTLPESRSKGWDKKRNHGGGMGSGMN</sequence>